<protein>
    <submittedName>
        <fullName evidence="1">Uncharacterized protein</fullName>
    </submittedName>
</protein>
<gene>
    <name evidence="1" type="ORF">GCM10010411_37260</name>
</gene>
<sequence length="64" mass="6787">MELGRIIAGPDCTEDDCPQIAIAPDGMVDVQGYHQTQIPTPDGEMIVRIPANLILEAARALGGK</sequence>
<evidence type="ECO:0000313" key="2">
    <source>
        <dbReference type="Proteomes" id="UP001501509"/>
    </source>
</evidence>
<name>A0ABP6C392_9ACTN</name>
<dbReference type="Proteomes" id="UP001501509">
    <property type="component" value="Unassembled WGS sequence"/>
</dbReference>
<evidence type="ECO:0000313" key="1">
    <source>
        <dbReference type="EMBL" id="GAA2600117.1"/>
    </source>
</evidence>
<organism evidence="1 2">
    <name type="scientific">Actinomadura fulvescens</name>
    <dbReference type="NCBI Taxonomy" id="46160"/>
    <lineage>
        <taxon>Bacteria</taxon>
        <taxon>Bacillati</taxon>
        <taxon>Actinomycetota</taxon>
        <taxon>Actinomycetes</taxon>
        <taxon>Streptosporangiales</taxon>
        <taxon>Thermomonosporaceae</taxon>
        <taxon>Actinomadura</taxon>
    </lineage>
</organism>
<reference evidence="2" key="1">
    <citation type="journal article" date="2019" name="Int. J. Syst. Evol. Microbiol.">
        <title>The Global Catalogue of Microorganisms (GCM) 10K type strain sequencing project: providing services to taxonomists for standard genome sequencing and annotation.</title>
        <authorList>
            <consortium name="The Broad Institute Genomics Platform"/>
            <consortium name="The Broad Institute Genome Sequencing Center for Infectious Disease"/>
            <person name="Wu L."/>
            <person name="Ma J."/>
        </authorList>
    </citation>
    <scope>NUCLEOTIDE SEQUENCE [LARGE SCALE GENOMIC DNA]</scope>
    <source>
        <strain evidence="2">JCM 6833</strain>
    </source>
</reference>
<keyword evidence="2" id="KW-1185">Reference proteome</keyword>
<comment type="caution">
    <text evidence="1">The sequence shown here is derived from an EMBL/GenBank/DDBJ whole genome shotgun (WGS) entry which is preliminary data.</text>
</comment>
<accession>A0ABP6C392</accession>
<dbReference type="EMBL" id="BAAATD010000004">
    <property type="protein sequence ID" value="GAA2600117.1"/>
    <property type="molecule type" value="Genomic_DNA"/>
</dbReference>
<proteinExistence type="predicted"/>